<keyword evidence="6" id="KW-0735">Signal-anchor</keyword>
<keyword evidence="8" id="KW-0333">Golgi apparatus</keyword>
<reference evidence="11" key="1">
    <citation type="submission" date="2016-05" db="EMBL/GenBank/DDBJ databases">
        <title>Comparative genomics of biotechnologically important yeasts.</title>
        <authorList>
            <consortium name="DOE Joint Genome Institute"/>
            <person name="Riley R."/>
            <person name="Haridas S."/>
            <person name="Wolfe K.H."/>
            <person name="Lopes M.R."/>
            <person name="Hittinger C.T."/>
            <person name="Goker M."/>
            <person name="Salamov A."/>
            <person name="Wisecaver J."/>
            <person name="Long T.M."/>
            <person name="Aerts A.L."/>
            <person name="Barry K."/>
            <person name="Choi C."/>
            <person name="Clum A."/>
            <person name="Coughlan A.Y."/>
            <person name="Deshpande S."/>
            <person name="Douglass A.P."/>
            <person name="Hanson S.J."/>
            <person name="Klenk H.-P."/>
            <person name="Labutti K."/>
            <person name="Lapidus A."/>
            <person name="Lindquist E."/>
            <person name="Lipzen A."/>
            <person name="Meier-Kolthoff J.P."/>
            <person name="Ohm R.A."/>
            <person name="Otillar R.P."/>
            <person name="Pangilinan J."/>
            <person name="Peng Y."/>
            <person name="Rokas A."/>
            <person name="Rosa C.A."/>
            <person name="Scheuner C."/>
            <person name="Sibirny A.A."/>
            <person name="Slot J.C."/>
            <person name="Stielow J.B."/>
            <person name="Sun H."/>
            <person name="Kurtzman C.P."/>
            <person name="Blackwell M."/>
            <person name="Grigoriev I.V."/>
            <person name="Jeffries T.W."/>
        </authorList>
    </citation>
    <scope>NUCLEOTIDE SEQUENCE [LARGE SCALE GENOMIC DNA]</scope>
    <source>
        <strain evidence="11">DSM 1968</strain>
    </source>
</reference>
<dbReference type="Pfam" id="PF11051">
    <property type="entry name" value="Mannosyl_trans3"/>
    <property type="match status" value="1"/>
</dbReference>
<evidence type="ECO:0000256" key="6">
    <source>
        <dbReference type="ARBA" id="ARBA00022968"/>
    </source>
</evidence>
<dbReference type="RefSeq" id="XP_020049636.1">
    <property type="nucleotide sequence ID" value="XM_020190015.1"/>
</dbReference>
<feature type="non-terminal residue" evidence="10">
    <location>
        <position position="1"/>
    </location>
</feature>
<organism evidence="10 11">
    <name type="scientific">Ascoidea rubescens DSM 1968</name>
    <dbReference type="NCBI Taxonomy" id="1344418"/>
    <lineage>
        <taxon>Eukaryota</taxon>
        <taxon>Fungi</taxon>
        <taxon>Dikarya</taxon>
        <taxon>Ascomycota</taxon>
        <taxon>Saccharomycotina</taxon>
        <taxon>Saccharomycetes</taxon>
        <taxon>Ascoideaceae</taxon>
        <taxon>Ascoidea</taxon>
    </lineage>
</organism>
<evidence type="ECO:0000256" key="4">
    <source>
        <dbReference type="ARBA" id="ARBA00022679"/>
    </source>
</evidence>
<dbReference type="GeneID" id="30963651"/>
<dbReference type="GO" id="GO:0000026">
    <property type="term" value="F:alpha-1,2-mannosyltransferase activity"/>
    <property type="evidence" value="ECO:0007669"/>
    <property type="project" value="TreeGrafter"/>
</dbReference>
<proteinExistence type="inferred from homology"/>
<keyword evidence="7" id="KW-1133">Transmembrane helix</keyword>
<keyword evidence="9" id="KW-0472">Membrane</keyword>
<comment type="subcellular location">
    <subcellularLocation>
        <location evidence="1">Golgi apparatus membrane</location>
        <topology evidence="1">Single-pass type II membrane protein</topology>
    </subcellularLocation>
</comment>
<evidence type="ECO:0000256" key="9">
    <source>
        <dbReference type="ARBA" id="ARBA00023136"/>
    </source>
</evidence>
<dbReference type="InParanoid" id="A0A1D2VP03"/>
<evidence type="ECO:0000256" key="3">
    <source>
        <dbReference type="ARBA" id="ARBA00009105"/>
    </source>
</evidence>
<keyword evidence="11" id="KW-1185">Reference proteome</keyword>
<evidence type="ECO:0000256" key="1">
    <source>
        <dbReference type="ARBA" id="ARBA00004323"/>
    </source>
</evidence>
<evidence type="ECO:0000256" key="5">
    <source>
        <dbReference type="ARBA" id="ARBA00022692"/>
    </source>
</evidence>
<dbReference type="SUPFAM" id="SSF53448">
    <property type="entry name" value="Nucleotide-diphospho-sugar transferases"/>
    <property type="match status" value="1"/>
</dbReference>
<protein>
    <submittedName>
        <fullName evidence="10">Glycosyltransferase family 71 protein</fullName>
    </submittedName>
</protein>
<dbReference type="STRING" id="1344418.A0A1D2VP03"/>
<dbReference type="PANTHER" id="PTHR31646">
    <property type="entry name" value="ALPHA-1,2-MANNOSYLTRANSFERASE MNN2"/>
    <property type="match status" value="1"/>
</dbReference>
<dbReference type="Proteomes" id="UP000095038">
    <property type="component" value="Unassembled WGS sequence"/>
</dbReference>
<keyword evidence="5" id="KW-0812">Transmembrane</keyword>
<dbReference type="EMBL" id="KV454475">
    <property type="protein sequence ID" value="ODV63329.1"/>
    <property type="molecule type" value="Genomic_DNA"/>
</dbReference>
<name>A0A1D2VP03_9ASCO</name>
<dbReference type="GO" id="GO:0046354">
    <property type="term" value="P:mannan biosynthetic process"/>
    <property type="evidence" value="ECO:0007669"/>
    <property type="project" value="TreeGrafter"/>
</dbReference>
<gene>
    <name evidence="10" type="ORF">ASCRUDRAFT_27725</name>
</gene>
<dbReference type="InterPro" id="IPR029044">
    <property type="entry name" value="Nucleotide-diphossugar_trans"/>
</dbReference>
<dbReference type="AlphaFoldDB" id="A0A1D2VP03"/>
<feature type="non-terminal residue" evidence="10">
    <location>
        <position position="472"/>
    </location>
</feature>
<sequence>FFQNVFNAIKLAEPKIPSLSDKYKEKCPTLGSDHSSKPLFTENFLKQFVQLTPHEVESLKKSHSTFLKNTPNSIPKNLKYRGSGIVYAGGGKFNWLALLSIKSLRRLGSKLPVEILIPTLDDYEIELCTQIFPAYNARCIYLPEVLGQKVTKSFQFKGYQYKILAILASSFEKILLLDADNIPVINPDYLFKTDPFISNGLVTWPDFWRRTTSPYFYDVAQIKLGKRVRYGYTTYGIHDPGIGAKDEQDLAEVPLHDREGSIPDSSTESGQLMVNKKTHFKMLLLSLYYNSYGPDYFYPLLSQGSMGEGDKDTFLAAAVKTGSKFYQVNKFVGVLGYDNDGTFQGTSMIQSDPVEDYREANKALKLKLQETNSKEEIVLKPAELKILFVHSNYPKLNPALLKKNKSLLDKNDKRHRHYGKNDIEGYDLELKIWEDMKYFICKLKVQTKAFEGMGTDELCKELDEQIEFLKST</sequence>
<dbReference type="PANTHER" id="PTHR31646:SF1">
    <property type="entry name" value="ALPHA-1,2-MANNOSYLTRANSFERASE MNN2"/>
    <property type="match status" value="1"/>
</dbReference>
<evidence type="ECO:0000256" key="8">
    <source>
        <dbReference type="ARBA" id="ARBA00023034"/>
    </source>
</evidence>
<evidence type="ECO:0000313" key="11">
    <source>
        <dbReference type="Proteomes" id="UP000095038"/>
    </source>
</evidence>
<keyword evidence="4 10" id="KW-0808">Transferase</keyword>
<accession>A0A1D2VP03</accession>
<dbReference type="InterPro" id="IPR022751">
    <property type="entry name" value="Alpha_mannosyltransferase"/>
</dbReference>
<dbReference type="Gene3D" id="3.90.550.10">
    <property type="entry name" value="Spore Coat Polysaccharide Biosynthesis Protein SpsA, Chain A"/>
    <property type="match status" value="1"/>
</dbReference>
<evidence type="ECO:0000256" key="7">
    <source>
        <dbReference type="ARBA" id="ARBA00022989"/>
    </source>
</evidence>
<evidence type="ECO:0000313" key="10">
    <source>
        <dbReference type="EMBL" id="ODV63329.1"/>
    </source>
</evidence>
<dbReference type="OrthoDB" id="430354at2759"/>
<dbReference type="FunCoup" id="A0A1D2VP03">
    <property type="interactions" value="59"/>
</dbReference>
<dbReference type="GO" id="GO:0000139">
    <property type="term" value="C:Golgi membrane"/>
    <property type="evidence" value="ECO:0007669"/>
    <property type="project" value="UniProtKB-SubCell"/>
</dbReference>
<comment type="similarity">
    <text evidence="3">Belongs to the MNN1/MNT family.</text>
</comment>
<comment type="pathway">
    <text evidence="2">Protein modification; protein glycosylation.</text>
</comment>
<evidence type="ECO:0000256" key="2">
    <source>
        <dbReference type="ARBA" id="ARBA00004922"/>
    </source>
</evidence>